<dbReference type="RefSeq" id="WP_307345175.1">
    <property type="nucleotide sequence ID" value="NZ_JAUSVS010000001.1"/>
</dbReference>
<feature type="transmembrane region" description="Helical" evidence="1">
    <location>
        <begin position="133"/>
        <end position="150"/>
    </location>
</feature>
<keyword evidence="3" id="KW-1185">Reference proteome</keyword>
<accession>A0ABU0IMK4</accession>
<keyword evidence="1" id="KW-1133">Transmembrane helix</keyword>
<organism evidence="2 3">
    <name type="scientific">Caulobacter ginsengisoli</name>
    <dbReference type="NCBI Taxonomy" id="400775"/>
    <lineage>
        <taxon>Bacteria</taxon>
        <taxon>Pseudomonadati</taxon>
        <taxon>Pseudomonadota</taxon>
        <taxon>Alphaproteobacteria</taxon>
        <taxon>Caulobacterales</taxon>
        <taxon>Caulobacteraceae</taxon>
        <taxon>Caulobacter</taxon>
    </lineage>
</organism>
<name>A0ABU0IMK4_9CAUL</name>
<gene>
    <name evidence="2" type="ORF">QO010_000364</name>
</gene>
<reference evidence="2 3" key="1">
    <citation type="submission" date="2023-07" db="EMBL/GenBank/DDBJ databases">
        <title>Genomic Encyclopedia of Type Strains, Phase IV (KMG-IV): sequencing the most valuable type-strain genomes for metagenomic binning, comparative biology and taxonomic classification.</title>
        <authorList>
            <person name="Goeker M."/>
        </authorList>
    </citation>
    <scope>NUCLEOTIDE SEQUENCE [LARGE SCALE GENOMIC DNA]</scope>
    <source>
        <strain evidence="2 3">DSM 18695</strain>
    </source>
</reference>
<feature type="transmembrane region" description="Helical" evidence="1">
    <location>
        <begin position="17"/>
        <end position="36"/>
    </location>
</feature>
<evidence type="ECO:0000256" key="1">
    <source>
        <dbReference type="SAM" id="Phobius"/>
    </source>
</evidence>
<feature type="transmembrane region" description="Helical" evidence="1">
    <location>
        <begin position="162"/>
        <end position="182"/>
    </location>
</feature>
<proteinExistence type="predicted"/>
<dbReference type="EMBL" id="JAUSVS010000001">
    <property type="protein sequence ID" value="MDQ0462616.1"/>
    <property type="molecule type" value="Genomic_DNA"/>
</dbReference>
<feature type="transmembrane region" description="Helical" evidence="1">
    <location>
        <begin position="75"/>
        <end position="97"/>
    </location>
</feature>
<sequence>MNGQGSGRGFGATPWRVLVWGALAALLALPLVAMQFTREVQWTGFDFLVMGAMLGLVGAGYEAAVRLSGNIAYQVGFGLAVVGAFLLVWMNLAAGIIGSEDNSANLMFAGVLAVGAVGALLGRLQARGMARAMVAMAVVQAGVAVVAVALDLGAGEPGWPRNIIGLTAGFVGLWLVSAWLFWRTAKAA</sequence>
<evidence type="ECO:0000313" key="2">
    <source>
        <dbReference type="EMBL" id="MDQ0462616.1"/>
    </source>
</evidence>
<evidence type="ECO:0000313" key="3">
    <source>
        <dbReference type="Proteomes" id="UP001228905"/>
    </source>
</evidence>
<feature type="transmembrane region" description="Helical" evidence="1">
    <location>
        <begin position="103"/>
        <end position="121"/>
    </location>
</feature>
<keyword evidence="1" id="KW-0812">Transmembrane</keyword>
<keyword evidence="1" id="KW-0472">Membrane</keyword>
<dbReference type="Proteomes" id="UP001228905">
    <property type="component" value="Unassembled WGS sequence"/>
</dbReference>
<feature type="transmembrane region" description="Helical" evidence="1">
    <location>
        <begin position="42"/>
        <end position="63"/>
    </location>
</feature>
<protein>
    <recommendedName>
        <fullName evidence="4">DUF308 domain-containing protein</fullName>
    </recommendedName>
</protein>
<comment type="caution">
    <text evidence="2">The sequence shown here is derived from an EMBL/GenBank/DDBJ whole genome shotgun (WGS) entry which is preliminary data.</text>
</comment>
<evidence type="ECO:0008006" key="4">
    <source>
        <dbReference type="Google" id="ProtNLM"/>
    </source>
</evidence>